<gene>
    <name evidence="5" type="ORF">E6K79_05300</name>
</gene>
<dbReference type="CDD" id="cd06583">
    <property type="entry name" value="PGRP"/>
    <property type="match status" value="1"/>
</dbReference>
<dbReference type="SMART" id="SM00701">
    <property type="entry name" value="PGRP"/>
    <property type="match status" value="1"/>
</dbReference>
<dbReference type="GO" id="GO:0008745">
    <property type="term" value="F:N-acetylmuramoyl-L-alanine amidase activity"/>
    <property type="evidence" value="ECO:0007669"/>
    <property type="project" value="InterPro"/>
</dbReference>
<dbReference type="PANTHER" id="PTHR11022:SF41">
    <property type="entry name" value="PEPTIDOGLYCAN-RECOGNITION PROTEIN LC-RELATED"/>
    <property type="match status" value="1"/>
</dbReference>
<dbReference type="EMBL" id="VBOZ01000014">
    <property type="protein sequence ID" value="TMQ65183.1"/>
    <property type="molecule type" value="Genomic_DNA"/>
</dbReference>
<reference evidence="5 6" key="1">
    <citation type="journal article" date="2019" name="Nat. Microbiol.">
        <title>Mediterranean grassland soil C-N compound turnover is dependent on rainfall and depth, and is mediated by genomically divergent microorganisms.</title>
        <authorList>
            <person name="Diamond S."/>
            <person name="Andeer P.F."/>
            <person name="Li Z."/>
            <person name="Crits-Christoph A."/>
            <person name="Burstein D."/>
            <person name="Anantharaman K."/>
            <person name="Lane K.R."/>
            <person name="Thomas B.C."/>
            <person name="Pan C."/>
            <person name="Northen T.R."/>
            <person name="Banfield J.F."/>
        </authorList>
    </citation>
    <scope>NUCLEOTIDE SEQUENCE [LARGE SCALE GENOMIC DNA]</scope>
    <source>
        <strain evidence="5">WS_9</strain>
    </source>
</reference>
<feature type="domain" description="Peptidoglycan recognition protein family" evidence="4">
    <location>
        <begin position="65"/>
        <end position="194"/>
    </location>
</feature>
<dbReference type="AlphaFoldDB" id="A0A538TNI3"/>
<accession>A0A538TNI3</accession>
<sequence length="218" mass="24129">MTSRERPGARSNSGITRVAAAGRGGTGSPPRALRGLPRLPPAGTRLLGCRRDPDHDLGLSRVMASLAVQLEPWTHIMIHHSATEDSQTLSWQAIRRFHMTDPEHLWADIGYHAGVELVLKEYEALIGRPLDRVGAHCPQGEMNNKAIGICLVGNYDAAPPPQKALEVLGDRLLRPLMRQWHIPPQRVVFHRDFNPTKTCPGTAFTRELLLRYIPGGIV</sequence>
<dbReference type="Pfam" id="PF01510">
    <property type="entry name" value="Amidase_2"/>
    <property type="match status" value="1"/>
</dbReference>
<dbReference type="PANTHER" id="PTHR11022">
    <property type="entry name" value="PEPTIDOGLYCAN RECOGNITION PROTEIN"/>
    <property type="match status" value="1"/>
</dbReference>
<dbReference type="Gene3D" id="3.40.80.10">
    <property type="entry name" value="Peptidoglycan recognition protein-like"/>
    <property type="match status" value="1"/>
</dbReference>
<dbReference type="GO" id="GO:0008270">
    <property type="term" value="F:zinc ion binding"/>
    <property type="evidence" value="ECO:0007669"/>
    <property type="project" value="InterPro"/>
</dbReference>
<dbReference type="InterPro" id="IPR015510">
    <property type="entry name" value="PGRP"/>
</dbReference>
<dbReference type="InterPro" id="IPR036505">
    <property type="entry name" value="Amidase/PGRP_sf"/>
</dbReference>
<dbReference type="Proteomes" id="UP000317691">
    <property type="component" value="Unassembled WGS sequence"/>
</dbReference>
<evidence type="ECO:0000256" key="2">
    <source>
        <dbReference type="SAM" id="MobiDB-lite"/>
    </source>
</evidence>
<evidence type="ECO:0000259" key="4">
    <source>
        <dbReference type="SMART" id="SM00701"/>
    </source>
</evidence>
<dbReference type="InterPro" id="IPR006619">
    <property type="entry name" value="PGRP_domain_met/bac"/>
</dbReference>
<name>A0A538TNI3_UNCEI</name>
<dbReference type="SUPFAM" id="SSF55846">
    <property type="entry name" value="N-acetylmuramoyl-L-alanine amidase-like"/>
    <property type="match status" value="1"/>
</dbReference>
<feature type="compositionally biased region" description="Low complexity" evidence="2">
    <location>
        <begin position="29"/>
        <end position="39"/>
    </location>
</feature>
<feature type="domain" description="N-acetylmuramoyl-L-alanine amidase" evidence="3">
    <location>
        <begin position="63"/>
        <end position="201"/>
    </location>
</feature>
<evidence type="ECO:0000313" key="6">
    <source>
        <dbReference type="Proteomes" id="UP000317691"/>
    </source>
</evidence>
<dbReference type="InterPro" id="IPR002502">
    <property type="entry name" value="Amidase_domain"/>
</dbReference>
<proteinExistence type="inferred from homology"/>
<evidence type="ECO:0000256" key="1">
    <source>
        <dbReference type="ARBA" id="ARBA00007553"/>
    </source>
</evidence>
<protein>
    <submittedName>
        <fullName evidence="5">N-acetylmuramoyl-L-alanine amidase</fullName>
    </submittedName>
</protein>
<organism evidence="5 6">
    <name type="scientific">Eiseniibacteriota bacterium</name>
    <dbReference type="NCBI Taxonomy" id="2212470"/>
    <lineage>
        <taxon>Bacteria</taxon>
        <taxon>Candidatus Eiseniibacteriota</taxon>
    </lineage>
</organism>
<comment type="similarity">
    <text evidence="1">Belongs to the N-acetylmuramoyl-L-alanine amidase 2 family.</text>
</comment>
<dbReference type="SMART" id="SM00644">
    <property type="entry name" value="Ami_2"/>
    <property type="match status" value="1"/>
</dbReference>
<dbReference type="GO" id="GO:0009253">
    <property type="term" value="P:peptidoglycan catabolic process"/>
    <property type="evidence" value="ECO:0007669"/>
    <property type="project" value="InterPro"/>
</dbReference>
<evidence type="ECO:0000259" key="3">
    <source>
        <dbReference type="SMART" id="SM00644"/>
    </source>
</evidence>
<comment type="caution">
    <text evidence="5">The sequence shown here is derived from an EMBL/GenBank/DDBJ whole genome shotgun (WGS) entry which is preliminary data.</text>
</comment>
<feature type="region of interest" description="Disordered" evidence="2">
    <location>
        <begin position="1"/>
        <end position="39"/>
    </location>
</feature>
<evidence type="ECO:0000313" key="5">
    <source>
        <dbReference type="EMBL" id="TMQ65183.1"/>
    </source>
</evidence>